<dbReference type="EMBL" id="CP071463">
    <property type="protein sequence ID" value="QSW84299.1"/>
    <property type="molecule type" value="Genomic_DNA"/>
</dbReference>
<dbReference type="OrthoDB" id="157374at2157"/>
<evidence type="ECO:0000313" key="2">
    <source>
        <dbReference type="EMBL" id="QSW84299.1"/>
    </source>
</evidence>
<evidence type="ECO:0000313" key="3">
    <source>
        <dbReference type="Proteomes" id="UP000663191"/>
    </source>
</evidence>
<dbReference type="GeneID" id="63184611"/>
<proteinExistence type="predicted"/>
<dbReference type="GO" id="GO:0004527">
    <property type="term" value="F:exonuclease activity"/>
    <property type="evidence" value="ECO:0007669"/>
    <property type="project" value="UniProtKB-KW"/>
</dbReference>
<sequence length="426" mass="43903">MSTEGRVVEPAAATSALESAGFVRVVARADGDGLAASGLLASALAASETPFQVTVGRTVAERTERVREPTSQDEVTVVVGTADATTAEDDRLQLAATDRPATLEAVDLVRELGSTPDPVLALAGVVAGGSEPGAGESEWLLETARERGLLERRPGVAVPTADPVDGVAHSTRLCAPWSGDLDATREALSDVVDGDPDALDADAHRAIGSLVALDAVGADEATDAAAETIGRALRPYATPEHAFATVGGFADVLEALARTQPGTGTALAMGHDVHELALEVWREYGRRAHDALAGASTGRYDGLFVVGIDDGPVEAVAQVVAASRSPEPTVLVVSEGDDPSSDRTGSDGGRGEAAIATREATPLGATLEGVARELAATESTTDGDDDLEATAGVEYDIGHRRGYLRYDLDNLDVDESTIIATVRERL</sequence>
<keyword evidence="2" id="KW-0540">Nuclease</keyword>
<dbReference type="KEGG" id="hlo:J0X27_12665"/>
<feature type="region of interest" description="Disordered" evidence="1">
    <location>
        <begin position="326"/>
        <end position="353"/>
    </location>
</feature>
<gene>
    <name evidence="2" type="ORF">J0X27_12665</name>
</gene>
<reference evidence="2 3" key="1">
    <citation type="journal article" date="2006" name="Int. J. Syst. Evol. Microbiol.">
        <title>Haloterrigena longa sp. nov. and Haloterrigena limicola sp. nov., extremely halophilic archaea isolated from a salt lake.</title>
        <authorList>
            <person name="Cui H.L."/>
            <person name="Tohty D."/>
            <person name="Zhou P.J."/>
            <person name="Liu S.J."/>
        </authorList>
    </citation>
    <scope>NUCLEOTIDE SEQUENCE [LARGE SCALE GENOMIC DNA]</scope>
    <source>
        <strain evidence="2 3">ABH32</strain>
    </source>
</reference>
<keyword evidence="2" id="KW-0378">Hydrolase</keyword>
<keyword evidence="3" id="KW-1185">Reference proteome</keyword>
<organism evidence="2 3">
    <name type="scientific">Natrinema longum</name>
    <dbReference type="NCBI Taxonomy" id="370324"/>
    <lineage>
        <taxon>Archaea</taxon>
        <taxon>Methanobacteriati</taxon>
        <taxon>Methanobacteriota</taxon>
        <taxon>Stenosarchaea group</taxon>
        <taxon>Halobacteria</taxon>
        <taxon>Halobacteriales</taxon>
        <taxon>Natrialbaceae</taxon>
        <taxon>Natrinema</taxon>
    </lineage>
</organism>
<keyword evidence="2" id="KW-0269">Exonuclease</keyword>
<dbReference type="Proteomes" id="UP000663191">
    <property type="component" value="Chromosome"/>
</dbReference>
<accession>A0A8A2U608</accession>
<protein>
    <submittedName>
        <fullName evidence="2">Exonuclease</fullName>
    </submittedName>
</protein>
<dbReference type="AlphaFoldDB" id="A0A8A2U608"/>
<dbReference type="RefSeq" id="WP_207269541.1">
    <property type="nucleotide sequence ID" value="NZ_CP071463.1"/>
</dbReference>
<name>A0A8A2U608_9EURY</name>
<evidence type="ECO:0000256" key="1">
    <source>
        <dbReference type="SAM" id="MobiDB-lite"/>
    </source>
</evidence>